<reference evidence="1" key="2">
    <citation type="journal article" date="2020" name="Microorganisms">
        <title>Reliable Identification of Environmental Pseudomonas Isolates Using the rpoD Gene.</title>
        <authorList>
            <consortium name="The Broad Institute Genome Sequencing Platform"/>
            <person name="Girard L."/>
            <person name="Lood C."/>
            <person name="Rokni-Zadeh H."/>
            <person name="van Noort V."/>
            <person name="Lavigne R."/>
            <person name="De Mot R."/>
        </authorList>
    </citation>
    <scope>NUCLEOTIDE SEQUENCE</scope>
    <source>
        <strain evidence="1">SWRI10</strain>
    </source>
</reference>
<dbReference type="EMBL" id="JABWRE010000003">
    <property type="protein sequence ID" value="MBC3440142.1"/>
    <property type="molecule type" value="Genomic_DNA"/>
</dbReference>
<dbReference type="Proteomes" id="UP000599879">
    <property type="component" value="Unassembled WGS sequence"/>
</dbReference>
<reference evidence="3" key="5">
    <citation type="submission" date="2021-07" db="EMBL/GenBank/DDBJ databases">
        <authorList>
            <person name="Wevar Oller A.L."/>
            <person name="Talano M.A."/>
            <person name="Torres Tejerizo G.A."/>
            <person name="Agostini E."/>
        </authorList>
    </citation>
    <scope>NUCLEOTIDE SEQUENCE</scope>
    <source>
        <strain evidence="3">AW4</strain>
    </source>
</reference>
<gene>
    <name evidence="2" type="ORF">HU737_018445</name>
    <name evidence="1" type="ORF">HU737_05595</name>
    <name evidence="3" type="ORF">KW869_20720</name>
</gene>
<evidence type="ECO:0000313" key="1">
    <source>
        <dbReference type="EMBL" id="MBC3440142.1"/>
    </source>
</evidence>
<dbReference type="EMBL" id="JABWRE020000001">
    <property type="protein sequence ID" value="MBV4537953.1"/>
    <property type="molecule type" value="Genomic_DNA"/>
</dbReference>
<organism evidence="1">
    <name type="scientific">Pseudomonas urmiensis</name>
    <dbReference type="NCBI Taxonomy" id="2745493"/>
    <lineage>
        <taxon>Bacteria</taxon>
        <taxon>Pseudomonadati</taxon>
        <taxon>Pseudomonadota</taxon>
        <taxon>Gammaproteobacteria</taxon>
        <taxon>Pseudomonadales</taxon>
        <taxon>Pseudomonadaceae</taxon>
        <taxon>Pseudomonas</taxon>
    </lineage>
</organism>
<evidence type="ECO:0000313" key="2">
    <source>
        <dbReference type="EMBL" id="MBV4537953.1"/>
    </source>
</evidence>
<reference evidence="1" key="3">
    <citation type="submission" date="2020-07" db="EMBL/GenBank/DDBJ databases">
        <authorList>
            <person name="Lood C."/>
            <person name="Girard L."/>
        </authorList>
    </citation>
    <scope>NUCLEOTIDE SEQUENCE</scope>
    <source>
        <strain evidence="1">SWRI10</strain>
    </source>
</reference>
<reference evidence="3 4" key="1">
    <citation type="journal article" date="2012" name="Plant Soil">
        <title>Screening of plant growth-promoting traits in arsenic-resistant bacteria isolated from the rhizosphere of soybean plants from Argentinean agricultural soil.</title>
        <authorList>
            <person name="Wevar Oller A.L."/>
            <person name="Talano M.A."/>
            <person name="Agostini E."/>
        </authorList>
    </citation>
    <scope>NUCLEOTIDE SEQUENCE [LARGE SCALE GENOMIC DNA]</scope>
    <source>
        <strain evidence="3 4">AW4</strain>
    </source>
</reference>
<proteinExistence type="predicted"/>
<reference evidence="2" key="4">
    <citation type="submission" date="2021-06" db="EMBL/GenBank/DDBJ databases">
        <title>Updating the genus Pseudomonas: Description of 43 new species and partition of the Pseudomonas putida group.</title>
        <authorList>
            <person name="Girard L."/>
            <person name="Lood C."/>
            <person name="Vandamme P."/>
            <person name="Rokni-Zadeh H."/>
            <person name="Van Noort V."/>
            <person name="Hofte M."/>
            <person name="Lavigne R."/>
            <person name="De Mot R."/>
        </authorList>
    </citation>
    <scope>NUCLEOTIDE SEQUENCE</scope>
    <source>
        <strain evidence="2">SWRI10</strain>
    </source>
</reference>
<dbReference type="RefSeq" id="WP_186553714.1">
    <property type="nucleotide sequence ID" value="NZ_JABWRE020000001.1"/>
</dbReference>
<evidence type="ECO:0000313" key="4">
    <source>
        <dbReference type="Proteomes" id="UP001621534"/>
    </source>
</evidence>
<dbReference type="EMBL" id="JAHWXS010000026">
    <property type="protein sequence ID" value="MFK5735959.1"/>
    <property type="molecule type" value="Genomic_DNA"/>
</dbReference>
<sequence length="77" mass="8640">MPDQERLSTLQSYTWTLELLAEALVQHDDMLECEHNPRLSFRNTAGIHQAIRIISRLASEQCGKLLDTGDNALADSS</sequence>
<dbReference type="Proteomes" id="UP001621534">
    <property type="component" value="Unassembled WGS sequence"/>
</dbReference>
<comment type="caution">
    <text evidence="1">The sequence shown here is derived from an EMBL/GenBank/DDBJ whole genome shotgun (WGS) entry which is preliminary data.</text>
</comment>
<accession>A0A923FXX2</accession>
<dbReference type="AlphaFoldDB" id="A0A923FXX2"/>
<protein>
    <submittedName>
        <fullName evidence="1">Uncharacterized protein</fullName>
    </submittedName>
</protein>
<evidence type="ECO:0000313" key="3">
    <source>
        <dbReference type="EMBL" id="MFK5735959.1"/>
    </source>
</evidence>
<keyword evidence="4" id="KW-1185">Reference proteome</keyword>
<name>A0A923FXX2_9PSED</name>